<feature type="compositionally biased region" description="Gly residues" evidence="6">
    <location>
        <begin position="220"/>
        <end position="234"/>
    </location>
</feature>
<dbReference type="Pfam" id="PF12896">
    <property type="entry name" value="ANAPC4"/>
    <property type="match status" value="1"/>
</dbReference>
<comment type="caution">
    <text evidence="8">The sequence shown here is derived from an EMBL/GenBank/DDBJ whole genome shotgun (WGS) entry which is preliminary data.</text>
</comment>
<organism evidence="8 9">
    <name type="scientific">Leucosporidium creatinivorum</name>
    <dbReference type="NCBI Taxonomy" id="106004"/>
    <lineage>
        <taxon>Eukaryota</taxon>
        <taxon>Fungi</taxon>
        <taxon>Dikarya</taxon>
        <taxon>Basidiomycota</taxon>
        <taxon>Pucciniomycotina</taxon>
        <taxon>Microbotryomycetes</taxon>
        <taxon>Leucosporidiales</taxon>
        <taxon>Leucosporidium</taxon>
    </lineage>
</organism>
<feature type="compositionally biased region" description="Pro residues" evidence="6">
    <location>
        <begin position="66"/>
        <end position="76"/>
    </location>
</feature>
<protein>
    <recommendedName>
        <fullName evidence="1">Anaphase-promoting complex subunit 4</fullName>
    </recommendedName>
</protein>
<gene>
    <name evidence="8" type="ORF">BCR35DRAFT_54419</name>
</gene>
<dbReference type="GO" id="GO:0070979">
    <property type="term" value="P:protein K11-linked ubiquitination"/>
    <property type="evidence" value="ECO:0007669"/>
    <property type="project" value="TreeGrafter"/>
</dbReference>
<evidence type="ECO:0000259" key="7">
    <source>
        <dbReference type="Pfam" id="PF12896"/>
    </source>
</evidence>
<feature type="compositionally biased region" description="Polar residues" evidence="6">
    <location>
        <begin position="499"/>
        <end position="508"/>
    </location>
</feature>
<keyword evidence="3" id="KW-0498">Mitosis</keyword>
<dbReference type="Proteomes" id="UP000193467">
    <property type="component" value="Unassembled WGS sequence"/>
</dbReference>
<proteinExistence type="predicted"/>
<dbReference type="OrthoDB" id="10259843at2759"/>
<dbReference type="GO" id="GO:0005680">
    <property type="term" value="C:anaphase-promoting complex"/>
    <property type="evidence" value="ECO:0007669"/>
    <property type="project" value="InterPro"/>
</dbReference>
<dbReference type="InterPro" id="IPR024789">
    <property type="entry name" value="APC4"/>
</dbReference>
<dbReference type="PANTHER" id="PTHR13260:SF0">
    <property type="entry name" value="ANAPHASE-PROMOTING COMPLEX SUBUNIT 4"/>
    <property type="match status" value="1"/>
</dbReference>
<dbReference type="GO" id="GO:0034399">
    <property type="term" value="C:nuclear periphery"/>
    <property type="evidence" value="ECO:0007669"/>
    <property type="project" value="TreeGrafter"/>
</dbReference>
<dbReference type="GO" id="GO:0051301">
    <property type="term" value="P:cell division"/>
    <property type="evidence" value="ECO:0007669"/>
    <property type="project" value="UniProtKB-KW"/>
</dbReference>
<feature type="compositionally biased region" description="Pro residues" evidence="6">
    <location>
        <begin position="155"/>
        <end position="170"/>
    </location>
</feature>
<evidence type="ECO:0000256" key="3">
    <source>
        <dbReference type="ARBA" id="ARBA00022776"/>
    </source>
</evidence>
<feature type="domain" description="Anaphase-promoting complex subunit 4 long" evidence="7">
    <location>
        <begin position="352"/>
        <end position="476"/>
    </location>
</feature>
<evidence type="ECO:0000256" key="6">
    <source>
        <dbReference type="SAM" id="MobiDB-lite"/>
    </source>
</evidence>
<evidence type="ECO:0000256" key="1">
    <source>
        <dbReference type="ARBA" id="ARBA00016067"/>
    </source>
</evidence>
<dbReference type="InterPro" id="IPR024790">
    <property type="entry name" value="APC4_long_dom"/>
</dbReference>
<dbReference type="SUPFAM" id="SSF50969">
    <property type="entry name" value="YVTN repeat-like/Quinoprotein amine dehydrogenase"/>
    <property type="match status" value="1"/>
</dbReference>
<keyword evidence="2" id="KW-0132">Cell division</keyword>
<feature type="region of interest" description="Disordered" evidence="6">
    <location>
        <begin position="481"/>
        <end position="508"/>
    </location>
</feature>
<keyword evidence="9" id="KW-1185">Reference proteome</keyword>
<evidence type="ECO:0000313" key="9">
    <source>
        <dbReference type="Proteomes" id="UP000193467"/>
    </source>
</evidence>
<sequence length="534" mass="55819">MAEVTLPLLSSRLLPTASQLQPSSCCPTRDLAALSSSASSSTASSADHKLSLYRTTGSAHLVWEWSPPPPPPPPAAPAGAAAGGGGPLAARRALMAGKGKATSAGEIQQIAWSPDGNHLAVALRSPSPTPTLPSTPSHSLTLHLLSLHSGTSPLPPLLIPPSATPSPTPPQITHLSWQPLHHPTDPLLTSRTTSIIASLPPLAPLSPPSSASATGAANAAGGGGGATGGLTHGQGGVFGAKNAMLQREREKEMGRAIDLKVASPGFPTLLPSDAPGSTVKEEEKEQSLLLVGTNTGDLHLYLGGSIHLGSIPLASQIESITIPASSSQLSILLSTPLPSPSLTARTLSLPLPPSLHLLAQSATSLRFHLNYACEALQEARGLWEESRRIGKAWLSRLGELSKSHGVTHPPPTQLLHLLLTGRPTRSLHDFLASKMNERGLSKWENATAVALEKLKEVGWSKLQVAVERVVLRLEELGVGRLGQNSPPTLSPQPPATPHGSPNPSSSPKLSFALRRRWNVRCWRSRGALSRFRGG</sequence>
<feature type="compositionally biased region" description="Polar residues" evidence="6">
    <location>
        <begin position="187"/>
        <end position="196"/>
    </location>
</feature>
<evidence type="ECO:0000256" key="4">
    <source>
        <dbReference type="ARBA" id="ARBA00022786"/>
    </source>
</evidence>
<accession>A0A1Y2FN42</accession>
<feature type="compositionally biased region" description="Low complexity" evidence="6">
    <location>
        <begin position="208"/>
        <end position="219"/>
    </location>
</feature>
<feature type="region of interest" description="Disordered" evidence="6">
    <location>
        <begin position="64"/>
        <end position="87"/>
    </location>
</feature>
<evidence type="ECO:0000256" key="5">
    <source>
        <dbReference type="ARBA" id="ARBA00023306"/>
    </source>
</evidence>
<dbReference type="GO" id="GO:0031145">
    <property type="term" value="P:anaphase-promoting complex-dependent catabolic process"/>
    <property type="evidence" value="ECO:0007669"/>
    <property type="project" value="InterPro"/>
</dbReference>
<keyword evidence="5" id="KW-0131">Cell cycle</keyword>
<dbReference type="STRING" id="106004.A0A1Y2FN42"/>
<dbReference type="AlphaFoldDB" id="A0A1Y2FN42"/>
<evidence type="ECO:0000256" key="2">
    <source>
        <dbReference type="ARBA" id="ARBA00022618"/>
    </source>
</evidence>
<dbReference type="PANTHER" id="PTHR13260">
    <property type="entry name" value="ANAPHASE PROMOTING COMPLEX SUBUNIT 4 APC4"/>
    <property type="match status" value="1"/>
</dbReference>
<feature type="region of interest" description="Disordered" evidence="6">
    <location>
        <begin position="155"/>
        <end position="234"/>
    </location>
</feature>
<keyword evidence="4" id="KW-0833">Ubl conjugation pathway</keyword>
<evidence type="ECO:0000313" key="8">
    <source>
        <dbReference type="EMBL" id="ORY85393.1"/>
    </source>
</evidence>
<name>A0A1Y2FN42_9BASI</name>
<reference evidence="8 9" key="1">
    <citation type="submission" date="2016-07" db="EMBL/GenBank/DDBJ databases">
        <title>Pervasive Adenine N6-methylation of Active Genes in Fungi.</title>
        <authorList>
            <consortium name="DOE Joint Genome Institute"/>
            <person name="Mondo S.J."/>
            <person name="Dannebaum R.O."/>
            <person name="Kuo R.C."/>
            <person name="Labutti K."/>
            <person name="Haridas S."/>
            <person name="Kuo A."/>
            <person name="Salamov A."/>
            <person name="Ahrendt S.R."/>
            <person name="Lipzen A."/>
            <person name="Sullivan W."/>
            <person name="Andreopoulos W.B."/>
            <person name="Clum A."/>
            <person name="Lindquist E."/>
            <person name="Daum C."/>
            <person name="Ramamoorthy G.K."/>
            <person name="Gryganskyi A."/>
            <person name="Culley D."/>
            <person name="Magnuson J.K."/>
            <person name="James T.Y."/>
            <person name="O'Malley M.A."/>
            <person name="Stajich J.E."/>
            <person name="Spatafora J.W."/>
            <person name="Visel A."/>
            <person name="Grigoriev I.V."/>
        </authorList>
    </citation>
    <scope>NUCLEOTIDE SEQUENCE [LARGE SCALE GENOMIC DNA]</scope>
    <source>
        <strain evidence="8 9">62-1032</strain>
    </source>
</reference>
<dbReference type="EMBL" id="MCGR01000016">
    <property type="protein sequence ID" value="ORY85393.1"/>
    <property type="molecule type" value="Genomic_DNA"/>
</dbReference>
<dbReference type="InterPro" id="IPR011044">
    <property type="entry name" value="Quino_amine_DH_bsu"/>
</dbReference>
<dbReference type="InParanoid" id="A0A1Y2FN42"/>